<feature type="signal peptide" evidence="1">
    <location>
        <begin position="1"/>
        <end position="17"/>
    </location>
</feature>
<evidence type="ECO:0000313" key="2">
    <source>
        <dbReference type="EMBL" id="PRT53382.1"/>
    </source>
</evidence>
<accession>A0A2T0FEF6</accession>
<organism evidence="2 3">
    <name type="scientific">Wickerhamiella sorbophila</name>
    <dbReference type="NCBI Taxonomy" id="45607"/>
    <lineage>
        <taxon>Eukaryota</taxon>
        <taxon>Fungi</taxon>
        <taxon>Dikarya</taxon>
        <taxon>Ascomycota</taxon>
        <taxon>Saccharomycotina</taxon>
        <taxon>Dipodascomycetes</taxon>
        <taxon>Dipodascales</taxon>
        <taxon>Trichomonascaceae</taxon>
        <taxon>Wickerhamiella</taxon>
    </lineage>
</organism>
<evidence type="ECO:0000313" key="3">
    <source>
        <dbReference type="Proteomes" id="UP000238350"/>
    </source>
</evidence>
<dbReference type="GeneID" id="36514751"/>
<proteinExistence type="predicted"/>
<feature type="chain" id="PRO_5015531743" evidence="1">
    <location>
        <begin position="18"/>
        <end position="207"/>
    </location>
</feature>
<dbReference type="Gene3D" id="1.20.1280.140">
    <property type="match status" value="1"/>
</dbReference>
<comment type="caution">
    <text evidence="2">The sequence shown here is derived from an EMBL/GenBank/DDBJ whole genome shotgun (WGS) entry which is preliminary data.</text>
</comment>
<evidence type="ECO:0000256" key="1">
    <source>
        <dbReference type="SAM" id="SignalP"/>
    </source>
</evidence>
<keyword evidence="1" id="KW-0732">Signal</keyword>
<dbReference type="EMBL" id="NDIQ01000001">
    <property type="protein sequence ID" value="PRT53382.1"/>
    <property type="molecule type" value="Genomic_DNA"/>
</dbReference>
<keyword evidence="3" id="KW-1185">Reference proteome</keyword>
<dbReference type="GO" id="GO:0005576">
    <property type="term" value="C:extracellular region"/>
    <property type="evidence" value="ECO:0007669"/>
    <property type="project" value="TreeGrafter"/>
</dbReference>
<dbReference type="PANTHER" id="PTHR38123">
    <property type="entry name" value="CELL WALL SERINE-THREONINE-RICH GALACTOMANNOPROTEIN MP1 (AFU_ORTHOLOGUE AFUA_4G03240)"/>
    <property type="match status" value="1"/>
</dbReference>
<reference evidence="2 3" key="1">
    <citation type="submission" date="2017-04" db="EMBL/GenBank/DDBJ databases">
        <title>Genome sequencing of [Candida] sorbophila.</title>
        <authorList>
            <person name="Ahn J.O."/>
        </authorList>
    </citation>
    <scope>NUCLEOTIDE SEQUENCE [LARGE SCALE GENOMIC DNA]</scope>
    <source>
        <strain evidence="2 3">DS02</strain>
    </source>
</reference>
<dbReference type="RefSeq" id="XP_024663328.1">
    <property type="nucleotide sequence ID" value="XM_024807560.1"/>
</dbReference>
<dbReference type="Pfam" id="PF12296">
    <property type="entry name" value="HsbA"/>
    <property type="match status" value="1"/>
</dbReference>
<sequence>MKTSIIATSFLAAVAIAAPAETCITSASPQNLNDPLLSSIEAVKPPLSKLISLVGAFQSQDGLFGALDIQMSYYPLYSSVMSLGSAAKYHAAISPNNVVTYLNALNTLVAGISTLLNNLNEKANLFQGVGVGSIVVGDITSLAGPASAIESNLFTAIPANAPCDQVAVAASVASQFSSAFAGASKVYKISNGIPSFPVAPTNCAAYC</sequence>
<gene>
    <name evidence="2" type="ORF">B9G98_01002</name>
</gene>
<dbReference type="AlphaFoldDB" id="A0A2T0FEF6"/>
<name>A0A2T0FEF6_9ASCO</name>
<dbReference type="Proteomes" id="UP000238350">
    <property type="component" value="Unassembled WGS sequence"/>
</dbReference>
<dbReference type="InterPro" id="IPR021054">
    <property type="entry name" value="Cell_wall_mannoprotein_1"/>
</dbReference>
<dbReference type="PANTHER" id="PTHR38123:SF1">
    <property type="entry name" value="HYDROPHOBIC SURFACE BINDING PROTEIN"/>
    <property type="match status" value="1"/>
</dbReference>
<protein>
    <submittedName>
        <fullName evidence="2">Uncharacterized protein</fullName>
    </submittedName>
</protein>